<dbReference type="AlphaFoldDB" id="A0A839QP42"/>
<reference evidence="2 3" key="1">
    <citation type="submission" date="2020-08" db="EMBL/GenBank/DDBJ databases">
        <title>Sequencing the genomes of 1000 actinobacteria strains.</title>
        <authorList>
            <person name="Klenk H.-P."/>
        </authorList>
    </citation>
    <scope>NUCLEOTIDE SEQUENCE [LARGE SCALE GENOMIC DNA]</scope>
    <source>
        <strain evidence="2 3">DSM 22826</strain>
    </source>
</reference>
<feature type="region of interest" description="Disordered" evidence="1">
    <location>
        <begin position="109"/>
        <end position="138"/>
    </location>
</feature>
<sequence>MSDGTSAPEGSASGGHEEFTVLAAGYGRLPGHLPQLDGLLLSFPEPVTDKPAAFLWFQEAAQRHKEKLDAYLELLHSRDGDTADQRVIDAADQLHHSITELMIGHGRYAGTGFPSSDDNEPDDEDPGAGYRGEDEEWDPNAVENGYGQEVFDVSRSGATELPVGIALNLTVLETEAHLLRLRAVTVHSDGLMVHLDEALRRDGNQAQGTWEARRMAYYVAGPGEFTATRADGTALVVAPGGGESSENDAAAVAESRYWISGDLDGAPITFRLMREDLGPDGAGFTLEGASVLRARAGVLTF</sequence>
<comment type="caution">
    <text evidence="2">The sequence shown here is derived from an EMBL/GenBank/DDBJ whole genome shotgun (WGS) entry which is preliminary data.</text>
</comment>
<organism evidence="2 3">
    <name type="scientific">Paeniglutamicibacter cryotolerans</name>
    <dbReference type="NCBI Taxonomy" id="670079"/>
    <lineage>
        <taxon>Bacteria</taxon>
        <taxon>Bacillati</taxon>
        <taxon>Actinomycetota</taxon>
        <taxon>Actinomycetes</taxon>
        <taxon>Micrococcales</taxon>
        <taxon>Micrococcaceae</taxon>
        <taxon>Paeniglutamicibacter</taxon>
    </lineage>
</organism>
<dbReference type="RefSeq" id="WP_183512921.1">
    <property type="nucleotide sequence ID" value="NZ_BAABGK010000018.1"/>
</dbReference>
<dbReference type="Proteomes" id="UP000523000">
    <property type="component" value="Unassembled WGS sequence"/>
</dbReference>
<dbReference type="EMBL" id="JACHVS010000002">
    <property type="protein sequence ID" value="MBB2997373.1"/>
    <property type="molecule type" value="Genomic_DNA"/>
</dbReference>
<name>A0A839QP42_9MICC</name>
<evidence type="ECO:0000313" key="2">
    <source>
        <dbReference type="EMBL" id="MBB2997373.1"/>
    </source>
</evidence>
<keyword evidence="3" id="KW-1185">Reference proteome</keyword>
<proteinExistence type="predicted"/>
<accession>A0A839QP42</accession>
<protein>
    <submittedName>
        <fullName evidence="2">Uncharacterized protein</fullName>
    </submittedName>
</protein>
<evidence type="ECO:0000313" key="3">
    <source>
        <dbReference type="Proteomes" id="UP000523000"/>
    </source>
</evidence>
<feature type="compositionally biased region" description="Acidic residues" evidence="1">
    <location>
        <begin position="117"/>
        <end position="126"/>
    </location>
</feature>
<evidence type="ECO:0000256" key="1">
    <source>
        <dbReference type="SAM" id="MobiDB-lite"/>
    </source>
</evidence>
<gene>
    <name evidence="2" type="ORF">E9229_003620</name>
</gene>